<evidence type="ECO:0000313" key="6">
    <source>
        <dbReference type="Proteomes" id="UP001501126"/>
    </source>
</evidence>
<gene>
    <name evidence="5" type="ORF">GCM10009118_18170</name>
</gene>
<sequence>MKKIVFNSLFFMVVTILSNFSYAQSCDTLRNYGTSDPLTVISSPTAGYFAGNLIYSDGVSNFNVEAWAERYVAPSATEVRGIVIGPSRVSDGGGSVTFNVYADASGSPGSIIGSEVVPLADLTPGQYNIIEFTTPTAVTSSFYVGYELSYTNPLDTFALYCINPASNDFTMFYANGTWMYTGAEYTIGGNPSQNAFLMDVLLSSDPTPAPSATFEDATACVGGVFNVDASSSTNATLYEWYLTSDPPSQPYYDQQEGETATLTTTQTGTNRVYIFATGSCQTRGVYYTVTVNPAISATVNTTDLTCGNDNGEIEITGTSGGSAPYSYSLDGTNFSASNTFTGLSAGNYTVYVESDGNGCSETYSVTLSNTPQETITVGTDQTVCNGDNATLTASGNGTIEWFEGAASIGTGTSVVVSPTATTTYTAVLTDANGCEDQADITVTVNALPTVVAGTDFTVCEGDEITLSGSGADSYVWDNSVVDGTPFNISATTTFNVIGTDADGCEGTDQITVTVNPLDDPSFSYASGTLCSGGANETPTVNATGTFTVDSPDLVFANTATGEIDMTSSLNGVYQITFTTDGTCPSSQTNTLTITSSPDAVFTYAETEYCQSESNPSPVFLTGASAGVFSVDITGLAINTSTGVIDLANSQSGTYEVTNTIAATASCPMDQASFTVTITEAPTATISGGGDICSNGDAPVTITLTGTGPWDLIASNGTNNFPQSAPIASVTQNISTPGTYTIVSVTDATGCTNTGTGSATINVFPDPIVNAGADLTVCEGDEITLSASGADSYVWTNGVQDGVPFIINNTTSYSVTGTDVNGCTDSDIIVVTVNPAPTVDAGSDFIVCPGTEITLSASGTDSYVWDNGVQDGVAFMITTTTTYTVTGTDANGCEGTDQITVTAETPSVDAGADVSVCEGEEVTLSASGADTYVWDNGVQDGVSFTPTATTTYAVTGTDANGCEGTDQVTVTVNENPTVTLTAFEDVCDNEENPIVLTGGTPAGGTYSGTGVNAGSFDPSVAGEGTHTITYTYETPEGCTGVATETITVEDCPNVSVAENFINNLVVYPNPASGLVTVSLDNIQDAEISISLVTTDGKESILSNIKPMSSFNESLDISNFASGIYFMTFTSEKGNHVVKIIIE</sequence>
<dbReference type="EMBL" id="BAAAFH010000011">
    <property type="protein sequence ID" value="GAA0875408.1"/>
    <property type="molecule type" value="Genomic_DNA"/>
</dbReference>
<organism evidence="5 6">
    <name type="scientific">Wandonia haliotis</name>
    <dbReference type="NCBI Taxonomy" id="574963"/>
    <lineage>
        <taxon>Bacteria</taxon>
        <taxon>Pseudomonadati</taxon>
        <taxon>Bacteroidota</taxon>
        <taxon>Flavobacteriia</taxon>
        <taxon>Flavobacteriales</taxon>
        <taxon>Crocinitomicaceae</taxon>
        <taxon>Wandonia</taxon>
    </lineage>
</organism>
<dbReference type="Pfam" id="PF18962">
    <property type="entry name" value="Por_Secre_tail"/>
    <property type="match status" value="1"/>
</dbReference>
<evidence type="ECO:0000313" key="5">
    <source>
        <dbReference type="EMBL" id="GAA0875408.1"/>
    </source>
</evidence>
<reference evidence="6" key="1">
    <citation type="journal article" date="2019" name="Int. J. Syst. Evol. Microbiol.">
        <title>The Global Catalogue of Microorganisms (GCM) 10K type strain sequencing project: providing services to taxonomists for standard genome sequencing and annotation.</title>
        <authorList>
            <consortium name="The Broad Institute Genomics Platform"/>
            <consortium name="The Broad Institute Genome Sequencing Center for Infectious Disease"/>
            <person name="Wu L."/>
            <person name="Ma J."/>
        </authorList>
    </citation>
    <scope>NUCLEOTIDE SEQUENCE [LARGE SCALE GENOMIC DNA]</scope>
    <source>
        <strain evidence="6">JCM 16083</strain>
    </source>
</reference>
<dbReference type="InterPro" id="IPR026444">
    <property type="entry name" value="Secre_tail"/>
</dbReference>
<name>A0ABP3Y438_9FLAO</name>
<dbReference type="NCBIfam" id="TIGR04183">
    <property type="entry name" value="Por_Secre_tail"/>
    <property type="match status" value="1"/>
</dbReference>
<evidence type="ECO:0000256" key="1">
    <source>
        <dbReference type="ARBA" id="ARBA00022729"/>
    </source>
</evidence>
<evidence type="ECO:0000259" key="3">
    <source>
        <dbReference type="Pfam" id="PF18962"/>
    </source>
</evidence>
<feature type="domain" description="Ig-like" evidence="4">
    <location>
        <begin position="373"/>
        <end position="448"/>
    </location>
</feature>
<feature type="signal peptide" evidence="2">
    <location>
        <begin position="1"/>
        <end position="23"/>
    </location>
</feature>
<dbReference type="Proteomes" id="UP001501126">
    <property type="component" value="Unassembled WGS sequence"/>
</dbReference>
<proteinExistence type="predicted"/>
<accession>A0ABP3Y438</accession>
<evidence type="ECO:0000256" key="2">
    <source>
        <dbReference type="SAM" id="SignalP"/>
    </source>
</evidence>
<keyword evidence="6" id="KW-1185">Reference proteome</keyword>
<evidence type="ECO:0008006" key="7">
    <source>
        <dbReference type="Google" id="ProtNLM"/>
    </source>
</evidence>
<dbReference type="RefSeq" id="WP_343786855.1">
    <property type="nucleotide sequence ID" value="NZ_BAAAFH010000011.1"/>
</dbReference>
<feature type="domain" description="Secretion system C-terminal sorting" evidence="3">
    <location>
        <begin position="1065"/>
        <end position="1140"/>
    </location>
</feature>
<evidence type="ECO:0000259" key="4">
    <source>
        <dbReference type="Pfam" id="PF19081"/>
    </source>
</evidence>
<protein>
    <recommendedName>
        <fullName evidence="7">Secretion system C-terminal sorting domain-containing protein</fullName>
    </recommendedName>
</protein>
<dbReference type="InterPro" id="IPR044023">
    <property type="entry name" value="Ig_7"/>
</dbReference>
<feature type="chain" id="PRO_5046499065" description="Secretion system C-terminal sorting domain-containing protein" evidence="2">
    <location>
        <begin position="24"/>
        <end position="1141"/>
    </location>
</feature>
<dbReference type="InterPro" id="IPR025667">
    <property type="entry name" value="SprB_repeat"/>
</dbReference>
<keyword evidence="1 2" id="KW-0732">Signal</keyword>
<dbReference type="Pfam" id="PF13573">
    <property type="entry name" value="SprB"/>
    <property type="match status" value="1"/>
</dbReference>
<dbReference type="Pfam" id="PF19081">
    <property type="entry name" value="Ig_7"/>
    <property type="match status" value="1"/>
</dbReference>
<comment type="caution">
    <text evidence="5">The sequence shown here is derived from an EMBL/GenBank/DDBJ whole genome shotgun (WGS) entry which is preliminary data.</text>
</comment>